<proteinExistence type="predicted"/>
<evidence type="ECO:0000313" key="3">
    <source>
        <dbReference type="Proteomes" id="UP000070463"/>
    </source>
</evidence>
<reference evidence="2 3" key="1">
    <citation type="journal article" date="2016" name="Sci. Rep.">
        <title>Metabolic traits of an uncultured archaeal lineage -MSBL1- from brine pools of the Red Sea.</title>
        <authorList>
            <person name="Mwirichia R."/>
            <person name="Alam I."/>
            <person name="Rashid M."/>
            <person name="Vinu M."/>
            <person name="Ba-Alawi W."/>
            <person name="Anthony Kamau A."/>
            <person name="Kamanda Ngugi D."/>
            <person name="Goker M."/>
            <person name="Klenk H.P."/>
            <person name="Bajic V."/>
            <person name="Stingl U."/>
        </authorList>
    </citation>
    <scope>NUCLEOTIDE SEQUENCE [LARGE SCALE GENOMIC DNA]</scope>
    <source>
        <strain evidence="2">SCGC-AAA259I09</strain>
    </source>
</reference>
<dbReference type="EMBL" id="LHXR01000072">
    <property type="protein sequence ID" value="KXA96597.1"/>
    <property type="molecule type" value="Genomic_DNA"/>
</dbReference>
<gene>
    <name evidence="2" type="ORF">AKJ37_04850</name>
</gene>
<evidence type="ECO:0000256" key="1">
    <source>
        <dbReference type="SAM" id="MobiDB-lite"/>
    </source>
</evidence>
<dbReference type="Proteomes" id="UP000070463">
    <property type="component" value="Unassembled WGS sequence"/>
</dbReference>
<evidence type="ECO:0000313" key="2">
    <source>
        <dbReference type="EMBL" id="KXA96597.1"/>
    </source>
</evidence>
<protein>
    <submittedName>
        <fullName evidence="2">Uncharacterized protein</fullName>
    </submittedName>
</protein>
<comment type="caution">
    <text evidence="2">The sequence shown here is derived from an EMBL/GenBank/DDBJ whole genome shotgun (WGS) entry which is preliminary data.</text>
</comment>
<name>A0A133UR36_9EURY</name>
<dbReference type="AlphaFoldDB" id="A0A133UR36"/>
<keyword evidence="3" id="KW-1185">Reference proteome</keyword>
<feature type="region of interest" description="Disordered" evidence="1">
    <location>
        <begin position="1"/>
        <end position="32"/>
    </location>
</feature>
<sequence length="66" mass="7441">MEEHPHRRERSQYTGESEGGDERRRNLHSDTFGRYQVVEGKRSEGSMNYFGGKVGIIPSVSKGVDG</sequence>
<organism evidence="2 3">
    <name type="scientific">candidate division MSBL1 archaeon SCGC-AAA259I09</name>
    <dbReference type="NCBI Taxonomy" id="1698267"/>
    <lineage>
        <taxon>Archaea</taxon>
        <taxon>Methanobacteriati</taxon>
        <taxon>Methanobacteriota</taxon>
        <taxon>candidate division MSBL1</taxon>
    </lineage>
</organism>
<accession>A0A133UR36</accession>